<proteinExistence type="predicted"/>
<keyword evidence="3" id="KW-1185">Reference proteome</keyword>
<evidence type="ECO:0000256" key="1">
    <source>
        <dbReference type="SAM" id="SignalP"/>
    </source>
</evidence>
<protein>
    <submittedName>
        <fullName evidence="2">C4-dicarboxylate ABC transporter substrate-binding protein</fullName>
    </submittedName>
</protein>
<comment type="caution">
    <text evidence="2">The sequence shown here is derived from an EMBL/GenBank/DDBJ whole genome shotgun (WGS) entry which is preliminary data.</text>
</comment>
<organism evidence="2 3">
    <name type="scientific">Pseudorhodoferax aquiterrae</name>
    <dbReference type="NCBI Taxonomy" id="747304"/>
    <lineage>
        <taxon>Bacteria</taxon>
        <taxon>Pseudomonadati</taxon>
        <taxon>Pseudomonadota</taxon>
        <taxon>Betaproteobacteria</taxon>
        <taxon>Burkholderiales</taxon>
        <taxon>Comamonadaceae</taxon>
    </lineage>
</organism>
<keyword evidence="1" id="KW-0732">Signal</keyword>
<dbReference type="PANTHER" id="PTHR42941:SF1">
    <property type="entry name" value="SLL1037 PROTEIN"/>
    <property type="match status" value="1"/>
</dbReference>
<sequence>MTNLVLRVLVAAGMLLHMSAFAAAEYKIVTASSRGTYIKIGQDLAQFAAPAADVKLEVLPSAGSAENVRRLRYDAGVKLALVQSDVYQAFLDIAAGGNAEARDMIRPLRVVMPLYNEEIYFIVRADSELNYIHDIKNARISAGESGSGTALTSATLYRLMFGEPMPQANASFASNEQALIKLVTDKTVDVVAVVAGQPAKLLVDMKPESRKLIKLLKFDRDHPSSAAVLKTYFPSDVLARNYPNLLATDIAGLAVKAFLVTYDFRLKETEGHLRNLTRSLCQNFATLQEKGHPKWREVQMALPNLGRGWFYYPPSAQEIRACMAGPAKAALPVPSKPAKECPQQEQILGLCKPG</sequence>
<dbReference type="Gene3D" id="3.40.190.10">
    <property type="entry name" value="Periplasmic binding protein-like II"/>
    <property type="match status" value="2"/>
</dbReference>
<evidence type="ECO:0000313" key="3">
    <source>
        <dbReference type="Proteomes" id="UP000626210"/>
    </source>
</evidence>
<dbReference type="PANTHER" id="PTHR42941">
    <property type="entry name" value="SLL1037 PROTEIN"/>
    <property type="match status" value="1"/>
</dbReference>
<dbReference type="Proteomes" id="UP000626210">
    <property type="component" value="Unassembled WGS sequence"/>
</dbReference>
<name>A0ABQ3G6F7_9BURK</name>
<reference evidence="3" key="1">
    <citation type="journal article" date="2019" name="Int. J. Syst. Evol. Microbiol.">
        <title>The Global Catalogue of Microorganisms (GCM) 10K type strain sequencing project: providing services to taxonomists for standard genome sequencing and annotation.</title>
        <authorList>
            <consortium name="The Broad Institute Genomics Platform"/>
            <consortium name="The Broad Institute Genome Sequencing Center for Infectious Disease"/>
            <person name="Wu L."/>
            <person name="Ma J."/>
        </authorList>
    </citation>
    <scope>NUCLEOTIDE SEQUENCE [LARGE SCALE GENOMIC DNA]</scope>
    <source>
        <strain evidence="3">KCTC 23314</strain>
    </source>
</reference>
<dbReference type="InterPro" id="IPR011852">
    <property type="entry name" value="TRAP_TAXI"/>
</dbReference>
<dbReference type="EMBL" id="BMYK01000017">
    <property type="protein sequence ID" value="GHC93458.1"/>
    <property type="molecule type" value="Genomic_DNA"/>
</dbReference>
<gene>
    <name evidence="2" type="ORF">GCM10007320_44430</name>
</gene>
<dbReference type="SUPFAM" id="SSF53850">
    <property type="entry name" value="Periplasmic binding protein-like II"/>
    <property type="match status" value="1"/>
</dbReference>
<dbReference type="RefSeq" id="WP_189689082.1">
    <property type="nucleotide sequence ID" value="NZ_BMYK01000017.1"/>
</dbReference>
<dbReference type="Pfam" id="PF16868">
    <property type="entry name" value="NMT1_3"/>
    <property type="match status" value="1"/>
</dbReference>
<evidence type="ECO:0000313" key="2">
    <source>
        <dbReference type="EMBL" id="GHC93458.1"/>
    </source>
</evidence>
<dbReference type="NCBIfam" id="TIGR02122">
    <property type="entry name" value="TRAP_TAXI"/>
    <property type="match status" value="1"/>
</dbReference>
<feature type="chain" id="PRO_5046693056" evidence="1">
    <location>
        <begin position="23"/>
        <end position="354"/>
    </location>
</feature>
<accession>A0ABQ3G6F7</accession>
<feature type="signal peptide" evidence="1">
    <location>
        <begin position="1"/>
        <end position="22"/>
    </location>
</feature>